<dbReference type="Proteomes" id="UP000828924">
    <property type="component" value="Chromosome"/>
</dbReference>
<accession>A0ABY3WQA6</accession>
<organism evidence="1 2">
    <name type="scientific">Streptomyces formicae</name>
    <dbReference type="NCBI Taxonomy" id="1616117"/>
    <lineage>
        <taxon>Bacteria</taxon>
        <taxon>Bacillati</taxon>
        <taxon>Actinomycetota</taxon>
        <taxon>Actinomycetes</taxon>
        <taxon>Kitasatosporales</taxon>
        <taxon>Streptomycetaceae</taxon>
        <taxon>Streptomyces</taxon>
    </lineage>
</organism>
<evidence type="ECO:0000313" key="1">
    <source>
        <dbReference type="EMBL" id="UNM13766.1"/>
    </source>
</evidence>
<reference evidence="1 2" key="1">
    <citation type="submission" date="2021-03" db="EMBL/GenBank/DDBJ databases">
        <title>Complete genome of Streptomyces formicae strain 1H-GS9 (DSM 100524).</title>
        <authorList>
            <person name="Atanasov K.E."/>
            <person name="Altabella T."/>
            <person name="Ferrer A."/>
        </authorList>
    </citation>
    <scope>NUCLEOTIDE SEQUENCE [LARGE SCALE GENOMIC DNA]</scope>
    <source>
        <strain evidence="1 2">1H-GS9</strain>
    </source>
</reference>
<dbReference type="EMBL" id="CP071872">
    <property type="protein sequence ID" value="UNM13766.1"/>
    <property type="molecule type" value="Genomic_DNA"/>
</dbReference>
<evidence type="ECO:0000313" key="2">
    <source>
        <dbReference type="Proteomes" id="UP000828924"/>
    </source>
</evidence>
<name>A0ABY3WQA6_9ACTN</name>
<proteinExistence type="predicted"/>
<gene>
    <name evidence="1" type="ORF">J4032_21970</name>
</gene>
<sequence>MATLSVQSISAAGLDPTYASAAAGGDKVKPGRTTFLHVINGGGSSITVTLVAPGNYYGSVANPDPTYTVGASGEMLIPVPPTPFANSADSGLASITYSGVTTVTVAALRI</sequence>
<keyword evidence="2" id="KW-1185">Reference proteome</keyword>
<dbReference type="RefSeq" id="WP_242332688.1">
    <property type="nucleotide sequence ID" value="NZ_CP071872.1"/>
</dbReference>
<protein>
    <submittedName>
        <fullName evidence="1">Uncharacterized protein</fullName>
    </submittedName>
</protein>